<feature type="non-terminal residue" evidence="1">
    <location>
        <position position="110"/>
    </location>
</feature>
<protein>
    <recommendedName>
        <fullName evidence="2">Sporulation stage II protein D amidase enhancer LytB N-terminal domain-containing protein</fullName>
    </recommendedName>
</protein>
<reference evidence="1" key="1">
    <citation type="submission" date="2018-05" db="EMBL/GenBank/DDBJ databases">
        <authorList>
            <person name="Lanie J.A."/>
            <person name="Ng W.-L."/>
            <person name="Kazmierczak K.M."/>
            <person name="Andrzejewski T.M."/>
            <person name="Davidsen T.M."/>
            <person name="Wayne K.J."/>
            <person name="Tettelin H."/>
            <person name="Glass J.I."/>
            <person name="Rusch D."/>
            <person name="Podicherti R."/>
            <person name="Tsui H.-C.T."/>
            <person name="Winkler M.E."/>
        </authorList>
    </citation>
    <scope>NUCLEOTIDE SEQUENCE</scope>
</reference>
<evidence type="ECO:0008006" key="2">
    <source>
        <dbReference type="Google" id="ProtNLM"/>
    </source>
</evidence>
<organism evidence="1">
    <name type="scientific">marine metagenome</name>
    <dbReference type="NCBI Taxonomy" id="408172"/>
    <lineage>
        <taxon>unclassified sequences</taxon>
        <taxon>metagenomes</taxon>
        <taxon>ecological metagenomes</taxon>
    </lineage>
</organism>
<sequence length="110" mass="11775">MLTPTMPTMGSRSWRRLGMFLLAFLLTAISPTHAGANEVVFYGQGSGHGVGLSQYGAKAMALGGATYRQILHRYYTGVSILSLRSAAGGTFLGHEQSPLWVGLLQRQSST</sequence>
<dbReference type="EMBL" id="UINC01106916">
    <property type="protein sequence ID" value="SVC71912.1"/>
    <property type="molecule type" value="Genomic_DNA"/>
</dbReference>
<proteinExistence type="predicted"/>
<dbReference type="AlphaFoldDB" id="A0A382PIW2"/>
<gene>
    <name evidence="1" type="ORF">METZ01_LOCUS324766</name>
</gene>
<accession>A0A382PIW2</accession>
<evidence type="ECO:0000313" key="1">
    <source>
        <dbReference type="EMBL" id="SVC71912.1"/>
    </source>
</evidence>
<name>A0A382PIW2_9ZZZZ</name>